<dbReference type="AlphaFoldDB" id="A0A3D9IYR1"/>
<evidence type="ECO:0000259" key="1">
    <source>
        <dbReference type="Pfam" id="PF12867"/>
    </source>
</evidence>
<dbReference type="InterPro" id="IPR024775">
    <property type="entry name" value="DinB-like"/>
</dbReference>
<sequence>MTINDRPRQEEYGTYYEQYIGLVPTGNIVEFLADVLKTTSELLSDIPEDRGNYRYAPDKWSLKEVLGHINDNERVMAYRLLRFARGDRTPLAGYDQDEFMKGVSFDSLSLTEIIEDYISVRRSTLTLLRGLSEEAWSRRGIANDNEMSVKALAYIIAGHELHHLNIVKERYIVR</sequence>
<comment type="caution">
    <text evidence="2">The sequence shown here is derived from an EMBL/GenBank/DDBJ whole genome shotgun (WGS) entry which is preliminary data.</text>
</comment>
<dbReference type="Pfam" id="PF12867">
    <property type="entry name" value="DinB_2"/>
    <property type="match status" value="1"/>
</dbReference>
<reference evidence="2 3" key="1">
    <citation type="submission" date="2018-07" db="EMBL/GenBank/DDBJ databases">
        <title>Genomic Encyclopedia of Type Strains, Phase III (KMG-III): the genomes of soil and plant-associated and newly described type strains.</title>
        <authorList>
            <person name="Whitman W."/>
        </authorList>
    </citation>
    <scope>NUCLEOTIDE SEQUENCE [LARGE SCALE GENOMIC DNA]</scope>
    <source>
        <strain evidence="2 3">CECT 8236</strain>
    </source>
</reference>
<evidence type="ECO:0000313" key="2">
    <source>
        <dbReference type="EMBL" id="RED66216.1"/>
    </source>
</evidence>
<keyword evidence="3" id="KW-1185">Reference proteome</keyword>
<protein>
    <submittedName>
        <fullName evidence="2">DinB family protein</fullName>
    </submittedName>
</protein>
<name>A0A3D9IYR1_9BACL</name>
<organism evidence="2 3">
    <name type="scientific">Cohnella lupini</name>
    <dbReference type="NCBI Taxonomy" id="1294267"/>
    <lineage>
        <taxon>Bacteria</taxon>
        <taxon>Bacillati</taxon>
        <taxon>Bacillota</taxon>
        <taxon>Bacilli</taxon>
        <taxon>Bacillales</taxon>
        <taxon>Paenibacillaceae</taxon>
        <taxon>Cohnella</taxon>
    </lineage>
</organism>
<feature type="domain" description="DinB-like" evidence="1">
    <location>
        <begin position="36"/>
        <end position="166"/>
    </location>
</feature>
<dbReference type="Proteomes" id="UP000256869">
    <property type="component" value="Unassembled WGS sequence"/>
</dbReference>
<gene>
    <name evidence="2" type="ORF">DFP95_101714</name>
</gene>
<accession>A0A3D9IYR1</accession>
<proteinExistence type="predicted"/>
<dbReference type="EMBL" id="QRDY01000001">
    <property type="protein sequence ID" value="RED66216.1"/>
    <property type="molecule type" value="Genomic_DNA"/>
</dbReference>
<dbReference type="OrthoDB" id="9793216at2"/>
<evidence type="ECO:0000313" key="3">
    <source>
        <dbReference type="Proteomes" id="UP000256869"/>
    </source>
</evidence>
<dbReference type="InterPro" id="IPR034660">
    <property type="entry name" value="DinB/YfiT-like"/>
</dbReference>
<dbReference type="Gene3D" id="1.20.120.450">
    <property type="entry name" value="dinb family like domain"/>
    <property type="match status" value="1"/>
</dbReference>
<dbReference type="SUPFAM" id="SSF109854">
    <property type="entry name" value="DinB/YfiT-like putative metalloenzymes"/>
    <property type="match status" value="1"/>
</dbReference>